<protein>
    <recommendedName>
        <fullName evidence="4">Oxidoreductase</fullName>
    </recommendedName>
</protein>
<comment type="caution">
    <text evidence="2">The sequence shown here is derived from an EMBL/GenBank/DDBJ whole genome shotgun (WGS) entry which is preliminary data.</text>
</comment>
<evidence type="ECO:0000256" key="1">
    <source>
        <dbReference type="SAM" id="MobiDB-lite"/>
    </source>
</evidence>
<dbReference type="Proteomes" id="UP000653644">
    <property type="component" value="Unassembled WGS sequence"/>
</dbReference>
<organism evidence="2 3">
    <name type="scientific">Streptomyces canarius</name>
    <dbReference type="NCBI Taxonomy" id="285453"/>
    <lineage>
        <taxon>Bacteria</taxon>
        <taxon>Bacillati</taxon>
        <taxon>Actinomycetota</taxon>
        <taxon>Actinomycetes</taxon>
        <taxon>Kitasatosporales</taxon>
        <taxon>Streptomycetaceae</taxon>
        <taxon>Streptomyces</taxon>
    </lineage>
</organism>
<gene>
    <name evidence="2" type="ORF">GCM10010345_85340</name>
</gene>
<dbReference type="SUPFAM" id="SSF51735">
    <property type="entry name" value="NAD(P)-binding Rossmann-fold domains"/>
    <property type="match status" value="1"/>
</dbReference>
<sequence>MQIDPTGRTTLATGSTQGIGAATVQELARAGARGAVNGHEEARARGATARVGERRV</sequence>
<evidence type="ECO:0000313" key="3">
    <source>
        <dbReference type="Proteomes" id="UP000653644"/>
    </source>
</evidence>
<proteinExistence type="predicted"/>
<dbReference type="Gene3D" id="3.40.50.720">
    <property type="entry name" value="NAD(P)-binding Rossmann-like Domain"/>
    <property type="match status" value="1"/>
</dbReference>
<name>A0ABQ3DB42_9ACTN</name>
<feature type="region of interest" description="Disordered" evidence="1">
    <location>
        <begin position="31"/>
        <end position="56"/>
    </location>
</feature>
<reference evidence="3" key="1">
    <citation type="journal article" date="2019" name="Int. J. Syst. Evol. Microbiol.">
        <title>The Global Catalogue of Microorganisms (GCM) 10K type strain sequencing project: providing services to taxonomists for standard genome sequencing and annotation.</title>
        <authorList>
            <consortium name="The Broad Institute Genomics Platform"/>
            <consortium name="The Broad Institute Genome Sequencing Center for Infectious Disease"/>
            <person name="Wu L."/>
            <person name="Ma J."/>
        </authorList>
    </citation>
    <scope>NUCLEOTIDE SEQUENCE [LARGE SCALE GENOMIC DNA]</scope>
    <source>
        <strain evidence="3">JCM 4733</strain>
    </source>
</reference>
<dbReference type="EMBL" id="BMVN01000065">
    <property type="protein sequence ID" value="GHA68573.1"/>
    <property type="molecule type" value="Genomic_DNA"/>
</dbReference>
<keyword evidence="3" id="KW-1185">Reference proteome</keyword>
<dbReference type="InterPro" id="IPR036291">
    <property type="entry name" value="NAD(P)-bd_dom_sf"/>
</dbReference>
<evidence type="ECO:0000313" key="2">
    <source>
        <dbReference type="EMBL" id="GHA68573.1"/>
    </source>
</evidence>
<evidence type="ECO:0008006" key="4">
    <source>
        <dbReference type="Google" id="ProtNLM"/>
    </source>
</evidence>
<accession>A0ABQ3DB42</accession>